<dbReference type="RefSeq" id="WP_116416245.1">
    <property type="nucleotide sequence ID" value="NZ_NBWZ01000001.1"/>
</dbReference>
<dbReference type="OrthoDB" id="9812037at2"/>
<evidence type="ECO:0000313" key="4">
    <source>
        <dbReference type="Proteomes" id="UP000256486"/>
    </source>
</evidence>
<evidence type="ECO:0000259" key="2">
    <source>
        <dbReference type="Pfam" id="PF07978"/>
    </source>
</evidence>
<gene>
    <name evidence="3" type="ORF">B7R54_17880</name>
</gene>
<dbReference type="InterPro" id="IPR012577">
    <property type="entry name" value="NIPSNAP"/>
</dbReference>
<accession>A0A3E0VN41</accession>
<protein>
    <recommendedName>
        <fullName evidence="2">NIPSNAP domain-containing protein</fullName>
    </recommendedName>
</protein>
<evidence type="ECO:0000313" key="3">
    <source>
        <dbReference type="EMBL" id="RFA10868.1"/>
    </source>
</evidence>
<dbReference type="PANTHER" id="PTHR21017:SF17">
    <property type="entry name" value="PROTEIN NIPSNAP"/>
    <property type="match status" value="1"/>
</dbReference>
<dbReference type="Pfam" id="PF07978">
    <property type="entry name" value="NIPSNAP"/>
    <property type="match status" value="1"/>
</dbReference>
<dbReference type="PANTHER" id="PTHR21017">
    <property type="entry name" value="NIPSNAP-RELATED"/>
    <property type="match status" value="1"/>
</dbReference>
<reference evidence="3 4" key="1">
    <citation type="submission" date="2017-04" db="EMBL/GenBank/DDBJ databases">
        <title>Comparative genome analysis of Subtercola boreus.</title>
        <authorList>
            <person name="Cho Y.-J."/>
            <person name="Cho A."/>
            <person name="Kim O.-S."/>
            <person name="Lee J.-I."/>
        </authorList>
    </citation>
    <scope>NUCLEOTIDE SEQUENCE [LARGE SCALE GENOMIC DNA]</scope>
    <source>
        <strain evidence="3 4">K300</strain>
    </source>
</reference>
<comment type="caution">
    <text evidence="3">The sequence shown here is derived from an EMBL/GenBank/DDBJ whole genome shotgun (WGS) entry which is preliminary data.</text>
</comment>
<organism evidence="3 4">
    <name type="scientific">Subtercola boreus</name>
    <dbReference type="NCBI Taxonomy" id="120213"/>
    <lineage>
        <taxon>Bacteria</taxon>
        <taxon>Bacillati</taxon>
        <taxon>Actinomycetota</taxon>
        <taxon>Actinomycetes</taxon>
        <taxon>Micrococcales</taxon>
        <taxon>Microbacteriaceae</taxon>
        <taxon>Subtercola</taxon>
    </lineage>
</organism>
<dbReference type="AlphaFoldDB" id="A0A3E0VN41"/>
<feature type="domain" description="NIPSNAP" evidence="2">
    <location>
        <begin position="4"/>
        <end position="103"/>
    </location>
</feature>
<dbReference type="EMBL" id="NBWZ01000001">
    <property type="protein sequence ID" value="RFA10868.1"/>
    <property type="molecule type" value="Genomic_DNA"/>
</dbReference>
<dbReference type="Gene3D" id="3.30.70.100">
    <property type="match status" value="1"/>
</dbReference>
<dbReference type="SUPFAM" id="SSF54909">
    <property type="entry name" value="Dimeric alpha+beta barrel"/>
    <property type="match status" value="1"/>
</dbReference>
<name>A0A3E0VN41_9MICO</name>
<dbReference type="InterPro" id="IPR051557">
    <property type="entry name" value="NipSnap_domain"/>
</dbReference>
<dbReference type="InterPro" id="IPR011008">
    <property type="entry name" value="Dimeric_a/b-barrel"/>
</dbReference>
<dbReference type="Proteomes" id="UP000256486">
    <property type="component" value="Unassembled WGS sequence"/>
</dbReference>
<keyword evidence="4" id="KW-1185">Reference proteome</keyword>
<comment type="similarity">
    <text evidence="1">Belongs to the NipSnap family.</text>
</comment>
<sequence>MLVEERIYVLHTEVRLADYLETYENVGLPAQRRLLGGFLGYFVTEFGVQNQLTHLWAYEDLEQRRERRALLAQDADWQACLAVIRPMIRTMENKIMYPTSFSPIRSLPVSSTDEGTAFAWPQA</sequence>
<evidence type="ECO:0000256" key="1">
    <source>
        <dbReference type="ARBA" id="ARBA00005291"/>
    </source>
</evidence>
<proteinExistence type="inferred from homology"/>